<organism evidence="1 2">
    <name type="scientific">Haloterrigena gelatinilytica</name>
    <dbReference type="NCBI Taxonomy" id="2741724"/>
    <lineage>
        <taxon>Archaea</taxon>
        <taxon>Methanobacteriati</taxon>
        <taxon>Methanobacteriota</taxon>
        <taxon>Stenosarchaea group</taxon>
        <taxon>Halobacteria</taxon>
        <taxon>Halobacteriales</taxon>
        <taxon>Natrialbaceae</taxon>
        <taxon>Haloterrigena</taxon>
    </lineage>
</organism>
<dbReference type="EMBL" id="JABUQZ010000001">
    <property type="protein sequence ID" value="NUC71719.1"/>
    <property type="molecule type" value="Genomic_DNA"/>
</dbReference>
<evidence type="ECO:0000313" key="1">
    <source>
        <dbReference type="EMBL" id="NUC71719.1"/>
    </source>
</evidence>
<proteinExistence type="predicted"/>
<reference evidence="1 2" key="1">
    <citation type="submission" date="2020-06" db="EMBL/GenBank/DDBJ databases">
        <title>Haloterrigena sp. nov., an extremely halophilic archaeon isolated from a saline sediment.</title>
        <authorList>
            <person name="Liu B.-B."/>
        </authorList>
    </citation>
    <scope>NUCLEOTIDE SEQUENCE [LARGE SCALE GENOMIC DNA]</scope>
    <source>
        <strain evidence="1 2">SYSU A558-1</strain>
    </source>
</reference>
<sequence length="372" mass="40459">MQTDYVKGDDRPIIRDQLTRGRATIPLSSNDTVHLYIEDPEGEIFIADQATIADRPESRVEYEMDGGWPLEGTYLGRWVINYDDGGTQTVPNGSPKEITVWDTLNRDADVRDYDDPDISVSNVWTDHLGANTAQAVTVGSPLDLGGNDISGIGSADAESLNAGSAEISGQTAATENWVESSADVSSLNGLTFDDVTGDSRYYTINSGNGTEYFKLVSLKDKSSGTNGGGAIRCQLHFAEGRGGSPIRTVDFYIFAKGDAFSAEYTDYGQHFRNDNVDFVVTEDPGDGSATDHQYHVYVRADTFLATGVSVTPGQWFGSHDWQAGLSETDLIGTTVYDTGAQEPDRVVRAGEMYSSGDRVATREWVQNNFQSK</sequence>
<dbReference type="RefSeq" id="WP_174679707.1">
    <property type="nucleotide sequence ID" value="NZ_JABUQZ010000001.1"/>
</dbReference>
<comment type="caution">
    <text evidence="1">The sequence shown here is derived from an EMBL/GenBank/DDBJ whole genome shotgun (WGS) entry which is preliminary data.</text>
</comment>
<gene>
    <name evidence="1" type="ORF">HTZ84_05245</name>
</gene>
<dbReference type="Proteomes" id="UP001016761">
    <property type="component" value="Unassembled WGS sequence"/>
</dbReference>
<accession>A0ABX2L956</accession>
<name>A0ABX2L956_9EURY</name>
<evidence type="ECO:0000313" key="2">
    <source>
        <dbReference type="Proteomes" id="UP001016761"/>
    </source>
</evidence>
<protein>
    <submittedName>
        <fullName evidence="1">Uncharacterized protein</fullName>
    </submittedName>
</protein>
<keyword evidence="2" id="KW-1185">Reference proteome</keyword>